<dbReference type="PANTHER" id="PTHR43649:SF12">
    <property type="entry name" value="DIACETYLCHITOBIOSE BINDING PROTEIN DASA"/>
    <property type="match status" value="1"/>
</dbReference>
<dbReference type="Pfam" id="PF01547">
    <property type="entry name" value="SBP_bac_1"/>
    <property type="match status" value="1"/>
</dbReference>
<keyword evidence="1" id="KW-0732">Signal</keyword>
<protein>
    <submittedName>
        <fullName evidence="2">Sorbitol/mannitol transport system substrate-binding protein</fullName>
    </submittedName>
</protein>
<dbReference type="EMBL" id="JAGINW010000001">
    <property type="protein sequence ID" value="MBP2324449.1"/>
    <property type="molecule type" value="Genomic_DNA"/>
</dbReference>
<evidence type="ECO:0000313" key="3">
    <source>
        <dbReference type="Proteomes" id="UP001519332"/>
    </source>
</evidence>
<dbReference type="SUPFAM" id="SSF53850">
    <property type="entry name" value="Periplasmic binding protein-like II"/>
    <property type="match status" value="1"/>
</dbReference>
<comment type="caution">
    <text evidence="2">The sequence shown here is derived from an EMBL/GenBank/DDBJ whole genome shotgun (WGS) entry which is preliminary data.</text>
</comment>
<dbReference type="PROSITE" id="PS51257">
    <property type="entry name" value="PROKAR_LIPOPROTEIN"/>
    <property type="match status" value="1"/>
</dbReference>
<feature type="signal peptide" evidence="1">
    <location>
        <begin position="1"/>
        <end position="27"/>
    </location>
</feature>
<accession>A0ABS4TJF0</accession>
<reference evidence="2 3" key="1">
    <citation type="submission" date="2021-03" db="EMBL/GenBank/DDBJ databases">
        <title>Sequencing the genomes of 1000 actinobacteria strains.</title>
        <authorList>
            <person name="Klenk H.-P."/>
        </authorList>
    </citation>
    <scope>NUCLEOTIDE SEQUENCE [LARGE SCALE GENOMIC DNA]</scope>
    <source>
        <strain evidence="2 3">DSM 46670</strain>
    </source>
</reference>
<proteinExistence type="predicted"/>
<dbReference type="Gene3D" id="3.40.190.10">
    <property type="entry name" value="Periplasmic binding protein-like II"/>
    <property type="match status" value="2"/>
</dbReference>
<gene>
    <name evidence="2" type="ORF">JOF56_004834</name>
</gene>
<organism evidence="2 3">
    <name type="scientific">Kibdelosporangium banguiense</name>
    <dbReference type="NCBI Taxonomy" id="1365924"/>
    <lineage>
        <taxon>Bacteria</taxon>
        <taxon>Bacillati</taxon>
        <taxon>Actinomycetota</taxon>
        <taxon>Actinomycetes</taxon>
        <taxon>Pseudonocardiales</taxon>
        <taxon>Pseudonocardiaceae</taxon>
        <taxon>Kibdelosporangium</taxon>
    </lineage>
</organism>
<dbReference type="Proteomes" id="UP001519332">
    <property type="component" value="Unassembled WGS sequence"/>
</dbReference>
<keyword evidence="3" id="KW-1185">Reference proteome</keyword>
<evidence type="ECO:0000256" key="1">
    <source>
        <dbReference type="SAM" id="SignalP"/>
    </source>
</evidence>
<dbReference type="PANTHER" id="PTHR43649">
    <property type="entry name" value="ARABINOSE-BINDING PROTEIN-RELATED"/>
    <property type="match status" value="1"/>
</dbReference>
<sequence>MRATRHVALISAVVTVASLGLAGCSGAGGGSDSGSGQSINVLMVANPQMTDIQKLTADTFTKQTGITVNYTVLPENELRDKVTQDVATRAGQYDVATVGMYEVPIWAKNDWLHELGTYAKGDPGFGYDDLLKPMVTGLSGEDGKLYGVPFYGESSFLMYRKDIVAAKGLTMPERPTWQQVADLAAKLDGAEPGMKGICLRGLPGWGELFAPLTTVVNTFGGTWFTKDWQAQVNSPEFTQAVKFYVDLIRAHGEPGAAQAGFTECLNAMSQGKVAMWYDATSGAGSLEDSNVSKVAGKVGYVHAPVVKTKSAGWLWAWAWVMPKTTKKADAAAKFALWASSKDYEKLVGEKLGWSRVPSGKRASTYEIPEYRQAAAGFGDITLKAIQEVDPVNPGLQPRPTIGIQFVDIPEFADLGTKVSQEISSAIAGGTTVDKALANGQAMAEQVAKKYAK</sequence>
<dbReference type="RefSeq" id="WP_209641785.1">
    <property type="nucleotide sequence ID" value="NZ_JAGINW010000001.1"/>
</dbReference>
<evidence type="ECO:0000313" key="2">
    <source>
        <dbReference type="EMBL" id="MBP2324449.1"/>
    </source>
</evidence>
<name>A0ABS4TJF0_9PSEU</name>
<dbReference type="CDD" id="cd13585">
    <property type="entry name" value="PBP2_TMBP_like"/>
    <property type="match status" value="1"/>
</dbReference>
<feature type="chain" id="PRO_5045561112" evidence="1">
    <location>
        <begin position="28"/>
        <end position="452"/>
    </location>
</feature>
<dbReference type="InterPro" id="IPR006059">
    <property type="entry name" value="SBP"/>
</dbReference>
<dbReference type="InterPro" id="IPR050490">
    <property type="entry name" value="Bact_solute-bd_prot1"/>
</dbReference>